<dbReference type="EC" id="3.6.1.7" evidence="2 6"/>
<proteinExistence type="inferred from homology"/>
<protein>
    <recommendedName>
        <fullName evidence="3 6">acylphosphatase</fullName>
        <ecNumber evidence="2 6">3.6.1.7</ecNumber>
    </recommendedName>
</protein>
<dbReference type="Proteomes" id="UP000228560">
    <property type="component" value="Unassembled WGS sequence"/>
</dbReference>
<evidence type="ECO:0000256" key="4">
    <source>
        <dbReference type="ARBA" id="ARBA00022801"/>
    </source>
</evidence>
<gene>
    <name evidence="9" type="ORF">CO097_02205</name>
</gene>
<dbReference type="InterPro" id="IPR020456">
    <property type="entry name" value="Acylphosphatase"/>
</dbReference>
<dbReference type="InterPro" id="IPR017968">
    <property type="entry name" value="Acylphosphatase_CS"/>
</dbReference>
<evidence type="ECO:0000259" key="8">
    <source>
        <dbReference type="PROSITE" id="PS51160"/>
    </source>
</evidence>
<dbReference type="NCBIfam" id="NF011016">
    <property type="entry name" value="PRK14444.1"/>
    <property type="match status" value="1"/>
</dbReference>
<dbReference type="InterPro" id="IPR036046">
    <property type="entry name" value="Acylphosphatase-like_dom_sf"/>
</dbReference>
<organism evidence="9 10">
    <name type="scientific">Candidatus Infernicultor aquiphilus</name>
    <dbReference type="NCBI Taxonomy" id="1805029"/>
    <lineage>
        <taxon>Bacteria</taxon>
        <taxon>Pseudomonadati</taxon>
        <taxon>Atribacterota</taxon>
        <taxon>Candidatus Phoenicimicrobiia</taxon>
        <taxon>Candidatus Pheonicimicrobiales</taxon>
        <taxon>Candidatus Phoenicimicrobiaceae</taxon>
        <taxon>Candidatus Infernicultor</taxon>
    </lineage>
</organism>
<name>A0A2M8CEK1_9BACT</name>
<dbReference type="Gene3D" id="3.30.70.100">
    <property type="match status" value="1"/>
</dbReference>
<evidence type="ECO:0000256" key="1">
    <source>
        <dbReference type="ARBA" id="ARBA00005614"/>
    </source>
</evidence>
<evidence type="ECO:0000256" key="6">
    <source>
        <dbReference type="PROSITE-ProRule" id="PRU00520"/>
    </source>
</evidence>
<dbReference type="EMBL" id="PFTV01000051">
    <property type="protein sequence ID" value="PJB57505.1"/>
    <property type="molecule type" value="Genomic_DNA"/>
</dbReference>
<evidence type="ECO:0000256" key="3">
    <source>
        <dbReference type="ARBA" id="ARBA00015991"/>
    </source>
</evidence>
<dbReference type="Pfam" id="PF00708">
    <property type="entry name" value="Acylphosphatase"/>
    <property type="match status" value="1"/>
</dbReference>
<reference evidence="9 10" key="1">
    <citation type="submission" date="2017-09" db="EMBL/GenBank/DDBJ databases">
        <title>Depth-based differentiation of microbial function through sediment-hosted aquifers and enrichment of novel symbionts in the deep terrestrial subsurface.</title>
        <authorList>
            <person name="Probst A.J."/>
            <person name="Ladd B."/>
            <person name="Jarett J.K."/>
            <person name="Geller-Mcgrath D.E."/>
            <person name="Sieber C.M."/>
            <person name="Emerson J.B."/>
            <person name="Anantharaman K."/>
            <person name="Thomas B.C."/>
            <person name="Malmstrom R."/>
            <person name="Stieglmeier M."/>
            <person name="Klingl A."/>
            <person name="Woyke T."/>
            <person name="Ryan C.M."/>
            <person name="Banfield J.F."/>
        </authorList>
    </citation>
    <scope>NUCLEOTIDE SEQUENCE [LARGE SCALE GENOMIC DNA]</scope>
    <source>
        <strain evidence="9">CG_4_9_14_3_um_filter_33_16</strain>
    </source>
</reference>
<dbReference type="GO" id="GO:0003998">
    <property type="term" value="F:acylphosphatase activity"/>
    <property type="evidence" value="ECO:0007669"/>
    <property type="project" value="UniProtKB-EC"/>
</dbReference>
<sequence length="97" mass="11400">MDNDLKKVRAHLLISGRVQGVAFRYYTVTNAQNLGIKGWVRNCWDSKVEVVMEGEEDKVKKLIDWCYQGPRSAIIEKVEVEWEEYRGEFNSFSIRGW</sequence>
<dbReference type="PROSITE" id="PS51160">
    <property type="entry name" value="ACYLPHOSPHATASE_3"/>
    <property type="match status" value="1"/>
</dbReference>
<evidence type="ECO:0000313" key="10">
    <source>
        <dbReference type="Proteomes" id="UP000228560"/>
    </source>
</evidence>
<evidence type="ECO:0000256" key="7">
    <source>
        <dbReference type="RuleBase" id="RU004168"/>
    </source>
</evidence>
<evidence type="ECO:0000313" key="9">
    <source>
        <dbReference type="EMBL" id="PJB57505.1"/>
    </source>
</evidence>
<dbReference type="PANTHER" id="PTHR47268:SF4">
    <property type="entry name" value="ACYLPHOSPHATASE"/>
    <property type="match status" value="1"/>
</dbReference>
<accession>A0A2M8CEK1</accession>
<dbReference type="PROSITE" id="PS00150">
    <property type="entry name" value="ACYLPHOSPHATASE_1"/>
    <property type="match status" value="1"/>
</dbReference>
<dbReference type="PANTHER" id="PTHR47268">
    <property type="entry name" value="ACYLPHOSPHATASE"/>
    <property type="match status" value="1"/>
</dbReference>
<dbReference type="InterPro" id="IPR001792">
    <property type="entry name" value="Acylphosphatase-like_dom"/>
</dbReference>
<dbReference type="SUPFAM" id="SSF54975">
    <property type="entry name" value="Acylphosphatase/BLUF domain-like"/>
    <property type="match status" value="1"/>
</dbReference>
<evidence type="ECO:0000256" key="5">
    <source>
        <dbReference type="ARBA" id="ARBA00047645"/>
    </source>
</evidence>
<feature type="active site" evidence="6">
    <location>
        <position position="24"/>
    </location>
</feature>
<comment type="caution">
    <text evidence="9">The sequence shown here is derived from an EMBL/GenBank/DDBJ whole genome shotgun (WGS) entry which is preliminary data.</text>
</comment>
<dbReference type="FunFam" id="3.30.70.100:FF:000012">
    <property type="entry name" value="Acylphosphatase"/>
    <property type="match status" value="1"/>
</dbReference>
<evidence type="ECO:0000256" key="2">
    <source>
        <dbReference type="ARBA" id="ARBA00012150"/>
    </source>
</evidence>
<feature type="domain" description="Acylphosphatase-like" evidence="8">
    <location>
        <begin position="9"/>
        <end position="96"/>
    </location>
</feature>
<dbReference type="AlphaFoldDB" id="A0A2M8CEK1"/>
<comment type="similarity">
    <text evidence="1 7">Belongs to the acylphosphatase family.</text>
</comment>
<comment type="catalytic activity">
    <reaction evidence="5 6">
        <text>an acyl phosphate + H2O = a carboxylate + phosphate + H(+)</text>
        <dbReference type="Rhea" id="RHEA:14965"/>
        <dbReference type="ChEBI" id="CHEBI:15377"/>
        <dbReference type="ChEBI" id="CHEBI:15378"/>
        <dbReference type="ChEBI" id="CHEBI:29067"/>
        <dbReference type="ChEBI" id="CHEBI:43474"/>
        <dbReference type="ChEBI" id="CHEBI:59918"/>
        <dbReference type="EC" id="3.6.1.7"/>
    </reaction>
</comment>
<keyword evidence="4 6" id="KW-0378">Hydrolase</keyword>
<feature type="active site" evidence="6">
    <location>
        <position position="42"/>
    </location>
</feature>